<dbReference type="CDD" id="cd00118">
    <property type="entry name" value="LysM"/>
    <property type="match status" value="1"/>
</dbReference>
<dbReference type="InterPro" id="IPR036779">
    <property type="entry name" value="LysM_dom_sf"/>
</dbReference>
<dbReference type="Gene3D" id="3.10.350.10">
    <property type="entry name" value="LysM domain"/>
    <property type="match status" value="1"/>
</dbReference>
<reference evidence="3 4" key="1">
    <citation type="submission" date="2019-03" db="EMBL/GenBank/DDBJ databases">
        <title>Genomic Encyclopedia of Archaeal and Bacterial Type Strains, Phase II (KMG-II): from individual species to whole genera.</title>
        <authorList>
            <person name="Goeker M."/>
        </authorList>
    </citation>
    <scope>NUCLEOTIDE SEQUENCE [LARGE SCALE GENOMIC DNA]</scope>
    <source>
        <strain evidence="3 4">DSM 45499</strain>
    </source>
</reference>
<keyword evidence="4" id="KW-1185">Reference proteome</keyword>
<dbReference type="InterPro" id="IPR045361">
    <property type="entry name" value="CIS_tube_prot_N"/>
</dbReference>
<dbReference type="InterPro" id="IPR018392">
    <property type="entry name" value="LysM"/>
</dbReference>
<evidence type="ECO:0000313" key="3">
    <source>
        <dbReference type="EMBL" id="TDV46180.1"/>
    </source>
</evidence>
<accession>A0A4R7VB01</accession>
<dbReference type="OrthoDB" id="9815939at2"/>
<feature type="domain" description="LysM" evidence="2">
    <location>
        <begin position="197"/>
        <end position="244"/>
    </location>
</feature>
<dbReference type="AlphaFoldDB" id="A0A4R7VB01"/>
<evidence type="ECO:0000256" key="1">
    <source>
        <dbReference type="SAM" id="MobiDB-lite"/>
    </source>
</evidence>
<gene>
    <name evidence="3" type="ORF">CLV71_111138</name>
</gene>
<dbReference type="Pfam" id="PF01476">
    <property type="entry name" value="LysM"/>
    <property type="match status" value="1"/>
</dbReference>
<name>A0A4R7VB01_9PSEU</name>
<organism evidence="3 4">
    <name type="scientific">Actinophytocola oryzae</name>
    <dbReference type="NCBI Taxonomy" id="502181"/>
    <lineage>
        <taxon>Bacteria</taxon>
        <taxon>Bacillati</taxon>
        <taxon>Actinomycetota</taxon>
        <taxon>Actinomycetes</taxon>
        <taxon>Pseudonocardiales</taxon>
        <taxon>Pseudonocardiaceae</taxon>
    </lineage>
</organism>
<dbReference type="Proteomes" id="UP000294927">
    <property type="component" value="Unassembled WGS sequence"/>
</dbReference>
<comment type="caution">
    <text evidence="3">The sequence shown here is derived from an EMBL/GenBank/DDBJ whole genome shotgun (WGS) entry which is preliminary data.</text>
</comment>
<evidence type="ECO:0000313" key="4">
    <source>
        <dbReference type="Proteomes" id="UP000294927"/>
    </source>
</evidence>
<sequence>MTVAMVAGGANIAAGVAIGAAALAGARVPAMLRCTTLPNIGLVYFDFNPTEISVARTAVTSDKPSPARGGSRRTTPKVKPMTISVNNVIFEGLDTKLRCDTLLTWTNPSAGFLGQVLSAALGKNLKTEPPELTFQWGPPMIGFMYTVKLSNVKISYTRFTSAGIPIRAKLSITMNEQPSLLGTLPQNPTSGGLTGRRAHTVAHGESLQSIATANYGHPGAWRRIAEVNGIQDPNRVRPGATVYLPNPDELDQGRAR</sequence>
<dbReference type="EMBL" id="SOCP01000011">
    <property type="protein sequence ID" value="TDV46180.1"/>
    <property type="molecule type" value="Genomic_DNA"/>
</dbReference>
<proteinExistence type="predicted"/>
<dbReference type="RefSeq" id="WP_133905841.1">
    <property type="nucleotide sequence ID" value="NZ_SOCP01000011.1"/>
</dbReference>
<dbReference type="Pfam" id="PF19266">
    <property type="entry name" value="CIS_tube"/>
    <property type="match status" value="1"/>
</dbReference>
<feature type="region of interest" description="Disordered" evidence="1">
    <location>
        <begin position="236"/>
        <end position="256"/>
    </location>
</feature>
<protein>
    <submittedName>
        <fullName evidence="3">LysM domain-containing protein</fullName>
    </submittedName>
</protein>
<dbReference type="SMART" id="SM00257">
    <property type="entry name" value="LysM"/>
    <property type="match status" value="1"/>
</dbReference>
<dbReference type="PROSITE" id="PS51782">
    <property type="entry name" value="LYSM"/>
    <property type="match status" value="1"/>
</dbReference>
<evidence type="ECO:0000259" key="2">
    <source>
        <dbReference type="PROSITE" id="PS51782"/>
    </source>
</evidence>